<dbReference type="SUPFAM" id="SSF55961">
    <property type="entry name" value="Bet v1-like"/>
    <property type="match status" value="1"/>
</dbReference>
<evidence type="ECO:0000256" key="4">
    <source>
        <dbReference type="ARBA" id="ARBA00023002"/>
    </source>
</evidence>
<dbReference type="Pfam" id="PF00848">
    <property type="entry name" value="Ring_hydroxyl_A"/>
    <property type="match status" value="1"/>
</dbReference>
<dbReference type="GO" id="GO:0016491">
    <property type="term" value="F:oxidoreductase activity"/>
    <property type="evidence" value="ECO:0007669"/>
    <property type="project" value="UniProtKB-KW"/>
</dbReference>
<dbReference type="InterPro" id="IPR001663">
    <property type="entry name" value="Rng_hydr_dOase-A"/>
</dbReference>
<keyword evidence="6" id="KW-0411">Iron-sulfur</keyword>
<dbReference type="PRINTS" id="PR00090">
    <property type="entry name" value="RNGDIOXGNASE"/>
</dbReference>
<gene>
    <name evidence="8" type="ORF">METZ01_LOCUS31221</name>
</gene>
<evidence type="ECO:0000256" key="1">
    <source>
        <dbReference type="ARBA" id="ARBA00008751"/>
    </source>
</evidence>
<keyword evidence="3" id="KW-0479">Metal-binding</keyword>
<accession>A0A381QJZ1</accession>
<dbReference type="SUPFAM" id="SSF50022">
    <property type="entry name" value="ISP domain"/>
    <property type="match status" value="1"/>
</dbReference>
<dbReference type="Gene3D" id="2.102.10.10">
    <property type="entry name" value="Rieske [2Fe-2S] iron-sulphur domain"/>
    <property type="match status" value="1"/>
</dbReference>
<dbReference type="EMBL" id="UINC01001350">
    <property type="protein sequence ID" value="SUZ78367.1"/>
    <property type="molecule type" value="Genomic_DNA"/>
</dbReference>
<dbReference type="Gene3D" id="3.90.380.10">
    <property type="entry name" value="Naphthalene 1,2-dioxygenase Alpha Subunit, Chain A, domain 1"/>
    <property type="match status" value="1"/>
</dbReference>
<proteinExistence type="inferred from homology"/>
<evidence type="ECO:0000259" key="7">
    <source>
        <dbReference type="PROSITE" id="PS51296"/>
    </source>
</evidence>
<evidence type="ECO:0000256" key="3">
    <source>
        <dbReference type="ARBA" id="ARBA00022723"/>
    </source>
</evidence>
<protein>
    <recommendedName>
        <fullName evidence="7">Rieske domain-containing protein</fullName>
    </recommendedName>
</protein>
<evidence type="ECO:0000256" key="5">
    <source>
        <dbReference type="ARBA" id="ARBA00023004"/>
    </source>
</evidence>
<dbReference type="InterPro" id="IPR015879">
    <property type="entry name" value="Ring_hydroxy_dOase_asu_C_dom"/>
</dbReference>
<sequence>MNIEELVTDDFTAVSRKAFIDEEIFRLEQEQIFKKCWLFLGHVSQIKQPGDFFTGYMGEEPVIVTRDQENQINVFVNSCRHRGMRVCRADRGHARNFSCSYHAWTYDLTGKLLGVPRQKEGYYDELDVGQRGLISAAKVDVYKGLIFATFDPEAVSLLDYLGNMAWYMDLVLDRHDGGTELVTGIHKWRVKTNWKLPCDNNAGDWYHVGVAHGSMARLNGNPNLFAENENRIGVSAEYGHTLCAMYHPEGKHAVSPTHHPKEMARWQDEVWSNAHKRLGTTRSRLEFVAGNVFPNFSWIPGSFSIRQYHPRGIDEVEIWSYCLIDADAPTAAKDQMRRHYTDTFGPSGLLEQDDGENWHGCFETAGNPVIQEIPFSYEMGVGHEWKEENLKAQDIAKGTSEVYQRSFYRRWYQQISAKTDESNLIARGS</sequence>
<evidence type="ECO:0000256" key="6">
    <source>
        <dbReference type="ARBA" id="ARBA00023014"/>
    </source>
</evidence>
<evidence type="ECO:0000313" key="8">
    <source>
        <dbReference type="EMBL" id="SUZ78367.1"/>
    </source>
</evidence>
<dbReference type="Pfam" id="PF00355">
    <property type="entry name" value="Rieske"/>
    <property type="match status" value="1"/>
</dbReference>
<keyword evidence="5" id="KW-0408">Iron</keyword>
<dbReference type="PROSITE" id="PS51296">
    <property type="entry name" value="RIESKE"/>
    <property type="match status" value="1"/>
</dbReference>
<feature type="domain" description="Rieske" evidence="7">
    <location>
        <begin position="37"/>
        <end position="119"/>
    </location>
</feature>
<reference evidence="8" key="1">
    <citation type="submission" date="2018-05" db="EMBL/GenBank/DDBJ databases">
        <authorList>
            <person name="Lanie J.A."/>
            <person name="Ng W.-L."/>
            <person name="Kazmierczak K.M."/>
            <person name="Andrzejewski T.M."/>
            <person name="Davidsen T.M."/>
            <person name="Wayne K.J."/>
            <person name="Tettelin H."/>
            <person name="Glass J.I."/>
            <person name="Rusch D."/>
            <person name="Podicherti R."/>
            <person name="Tsui H.-C.T."/>
            <person name="Winkler M.E."/>
        </authorList>
    </citation>
    <scope>NUCLEOTIDE SEQUENCE</scope>
</reference>
<evidence type="ECO:0000256" key="2">
    <source>
        <dbReference type="ARBA" id="ARBA00022714"/>
    </source>
</evidence>
<keyword evidence="4" id="KW-0560">Oxidoreductase</keyword>
<dbReference type="AlphaFoldDB" id="A0A381QJZ1"/>
<keyword evidence="2" id="KW-0001">2Fe-2S</keyword>
<dbReference type="InterPro" id="IPR036922">
    <property type="entry name" value="Rieske_2Fe-2S_sf"/>
</dbReference>
<dbReference type="InterPro" id="IPR017941">
    <property type="entry name" value="Rieske_2Fe-2S"/>
</dbReference>
<dbReference type="PANTHER" id="PTHR43756:SF1">
    <property type="entry name" value="3-PHENYLPROPIONATE_CINNAMIC ACID DIOXYGENASE SUBUNIT ALPHA"/>
    <property type="match status" value="1"/>
</dbReference>
<organism evidence="8">
    <name type="scientific">marine metagenome</name>
    <dbReference type="NCBI Taxonomy" id="408172"/>
    <lineage>
        <taxon>unclassified sequences</taxon>
        <taxon>metagenomes</taxon>
        <taxon>ecological metagenomes</taxon>
    </lineage>
</organism>
<comment type="similarity">
    <text evidence="1">Belongs to the bacterial ring-hydroxylating dioxygenase alpha subunit family.</text>
</comment>
<name>A0A381QJZ1_9ZZZZ</name>
<dbReference type="GO" id="GO:0005506">
    <property type="term" value="F:iron ion binding"/>
    <property type="evidence" value="ECO:0007669"/>
    <property type="project" value="InterPro"/>
</dbReference>
<dbReference type="PANTHER" id="PTHR43756">
    <property type="entry name" value="CHOLINE MONOOXYGENASE, CHLOROPLASTIC"/>
    <property type="match status" value="1"/>
</dbReference>
<dbReference type="GO" id="GO:0051537">
    <property type="term" value="F:2 iron, 2 sulfur cluster binding"/>
    <property type="evidence" value="ECO:0007669"/>
    <property type="project" value="UniProtKB-KW"/>
</dbReference>